<feature type="signal peptide" evidence="4">
    <location>
        <begin position="1"/>
        <end position="20"/>
    </location>
</feature>
<keyword evidence="1" id="KW-0597">Phosphoprotein</keyword>
<dbReference type="PANTHER" id="PTHR10151:SF120">
    <property type="entry name" value="BIS(5'-ADENOSYL)-TRIPHOSPHATASE"/>
    <property type="match status" value="1"/>
</dbReference>
<accession>A0ABW0I949</accession>
<keyword evidence="2" id="KW-0479">Metal-binding</keyword>
<dbReference type="CDD" id="cd16016">
    <property type="entry name" value="AP-SPAP"/>
    <property type="match status" value="1"/>
</dbReference>
<dbReference type="EC" id="3.1.3.1" evidence="5"/>
<evidence type="ECO:0000313" key="6">
    <source>
        <dbReference type="Proteomes" id="UP001596106"/>
    </source>
</evidence>
<feature type="chain" id="PRO_5045888966" evidence="4">
    <location>
        <begin position="21"/>
        <end position="553"/>
    </location>
</feature>
<sequence length="553" mass="60808">MKLLRFASFLLLPVLTFAQSAPKKPATTSSTLSRPKLVVGIIVDQMRYDYLYRYYNKYSEGGFKRMMRDGFNARNNHYHYAATITAPGHAHVYTGSAPAISGIVGNDWYDRRLDRDMYCVEDSTVTAVTASGNTTSAGKMSPRNLLVSTVTDQLKIATQGRSKIIGVAMKDRGAILPAGHAANAAYWYDSKDGSWISSTFYMKEQPQWAKDFNARKLSDKYLTQAWETVLPINQYVESTVDDTPFENPLAGEPKAVFPHQAVASLGSKYEALRTSPFGDILTKEMAVAALKGENMGKGPETDFLCVSFSSPDAIGHRFSPSSIEVQDEYLRLDKVIAELLTTLDEQVGKGNYFTFLSADHGAADNPAYSQSMNVPGGFLDGNKIGAATTKAITDAFGPGKWIVGDANGQVYLNHDLLREKKVKISEVAEVVKIALLKEPGIQNVINLHDIGNTSVPEYWMPLLRNVYNAKRSGDLYIVTQPGWLQGYQKGGTSHGTLFNYDTHVPLLFYGWGIKPGETTRRTHIADIASTVSALLHILEPSGNIGNPVFEAIK</sequence>
<evidence type="ECO:0000256" key="3">
    <source>
        <dbReference type="ARBA" id="ARBA00022729"/>
    </source>
</evidence>
<name>A0ABW0I949_9BACT</name>
<evidence type="ECO:0000256" key="1">
    <source>
        <dbReference type="ARBA" id="ARBA00022553"/>
    </source>
</evidence>
<dbReference type="InterPro" id="IPR002591">
    <property type="entry name" value="Phosphodiest/P_Trfase"/>
</dbReference>
<reference evidence="6" key="1">
    <citation type="journal article" date="2019" name="Int. J. Syst. Evol. Microbiol.">
        <title>The Global Catalogue of Microorganisms (GCM) 10K type strain sequencing project: providing services to taxonomists for standard genome sequencing and annotation.</title>
        <authorList>
            <consortium name="The Broad Institute Genomics Platform"/>
            <consortium name="The Broad Institute Genome Sequencing Center for Infectious Disease"/>
            <person name="Wu L."/>
            <person name="Ma J."/>
        </authorList>
    </citation>
    <scope>NUCLEOTIDE SEQUENCE [LARGE SCALE GENOMIC DNA]</scope>
    <source>
        <strain evidence="6">CCUG 55250</strain>
    </source>
</reference>
<dbReference type="SUPFAM" id="SSF53649">
    <property type="entry name" value="Alkaline phosphatase-like"/>
    <property type="match status" value="1"/>
</dbReference>
<dbReference type="InterPro" id="IPR017850">
    <property type="entry name" value="Alkaline_phosphatase_core_sf"/>
</dbReference>
<gene>
    <name evidence="5" type="primary">pafA</name>
    <name evidence="5" type="ORF">ACFPMF_07115</name>
</gene>
<comment type="caution">
    <text evidence="5">The sequence shown here is derived from an EMBL/GenBank/DDBJ whole genome shotgun (WGS) entry which is preliminary data.</text>
</comment>
<dbReference type="Gene3D" id="3.40.720.10">
    <property type="entry name" value="Alkaline Phosphatase, subunit A"/>
    <property type="match status" value="1"/>
</dbReference>
<protein>
    <submittedName>
        <fullName evidence="5">Alkaline phosphatase PafA</fullName>
        <ecNumber evidence="5">3.1.3.1</ecNumber>
    </submittedName>
</protein>
<dbReference type="PANTHER" id="PTHR10151">
    <property type="entry name" value="ECTONUCLEOTIDE PYROPHOSPHATASE/PHOSPHODIESTERASE"/>
    <property type="match status" value="1"/>
</dbReference>
<evidence type="ECO:0000256" key="4">
    <source>
        <dbReference type="SAM" id="SignalP"/>
    </source>
</evidence>
<dbReference type="GO" id="GO:0004035">
    <property type="term" value="F:alkaline phosphatase activity"/>
    <property type="evidence" value="ECO:0007669"/>
    <property type="project" value="UniProtKB-EC"/>
</dbReference>
<keyword evidence="6" id="KW-1185">Reference proteome</keyword>
<dbReference type="RefSeq" id="WP_379842646.1">
    <property type="nucleotide sequence ID" value="NZ_JBHSMA010000001.1"/>
</dbReference>
<organism evidence="5 6">
    <name type="scientific">Larkinella bovis</name>
    <dbReference type="NCBI Taxonomy" id="683041"/>
    <lineage>
        <taxon>Bacteria</taxon>
        <taxon>Pseudomonadati</taxon>
        <taxon>Bacteroidota</taxon>
        <taxon>Cytophagia</taxon>
        <taxon>Cytophagales</taxon>
        <taxon>Spirosomataceae</taxon>
        <taxon>Larkinella</taxon>
    </lineage>
</organism>
<proteinExistence type="predicted"/>
<dbReference type="PIRSF" id="PIRSF031924">
    <property type="entry name" value="Pi-irrepressible_AP"/>
    <property type="match status" value="1"/>
</dbReference>
<keyword evidence="5" id="KW-0378">Hydrolase</keyword>
<evidence type="ECO:0000256" key="2">
    <source>
        <dbReference type="ARBA" id="ARBA00022723"/>
    </source>
</evidence>
<dbReference type="InterPro" id="IPR026263">
    <property type="entry name" value="Alkaline_phosphatase_prok"/>
</dbReference>
<keyword evidence="3 4" id="KW-0732">Signal</keyword>
<dbReference type="NCBIfam" id="NF042991">
    <property type="entry name" value="alk_phos_PafA"/>
    <property type="match status" value="1"/>
</dbReference>
<dbReference type="Pfam" id="PF01663">
    <property type="entry name" value="Phosphodiest"/>
    <property type="match status" value="1"/>
</dbReference>
<dbReference type="EMBL" id="JBHSMA010000001">
    <property type="protein sequence ID" value="MFC5409068.1"/>
    <property type="molecule type" value="Genomic_DNA"/>
</dbReference>
<dbReference type="Gene3D" id="3.30.1360.150">
    <property type="match status" value="1"/>
</dbReference>
<evidence type="ECO:0000313" key="5">
    <source>
        <dbReference type="EMBL" id="MFC5409068.1"/>
    </source>
</evidence>
<dbReference type="Proteomes" id="UP001596106">
    <property type="component" value="Unassembled WGS sequence"/>
</dbReference>